<evidence type="ECO:0000313" key="1">
    <source>
        <dbReference type="EMBL" id="ANP46049.1"/>
    </source>
</evidence>
<organism evidence="1 2">
    <name type="scientific">Candidatus Viadribacter manganicus</name>
    <dbReference type="NCBI Taxonomy" id="1759059"/>
    <lineage>
        <taxon>Bacteria</taxon>
        <taxon>Pseudomonadati</taxon>
        <taxon>Pseudomonadota</taxon>
        <taxon>Alphaproteobacteria</taxon>
        <taxon>Hyphomonadales</taxon>
        <taxon>Hyphomonadaceae</taxon>
        <taxon>Candidatus Viadribacter</taxon>
    </lineage>
</organism>
<reference evidence="1 2" key="1">
    <citation type="submission" date="2015-11" db="EMBL/GenBank/DDBJ databases">
        <title>Whole-Genome Sequence of Candidatus Oderbacter manganicum from the National Park Lower Oder Valley, Germany.</title>
        <authorList>
            <person name="Braun B."/>
            <person name="Liere K."/>
            <person name="Szewzyk U."/>
        </authorList>
    </citation>
    <scope>NUCLEOTIDE SEQUENCE [LARGE SCALE GENOMIC DNA]</scope>
    <source>
        <strain evidence="1 2">OTSz_A_272</strain>
    </source>
</reference>
<accession>A0A1B1AHK2</accession>
<name>A0A1B1AHK2_9PROT</name>
<gene>
    <name evidence="1" type="ORF">ATE48_09005</name>
</gene>
<dbReference type="Proteomes" id="UP000092498">
    <property type="component" value="Chromosome"/>
</dbReference>
<dbReference type="InParanoid" id="A0A1B1AHK2"/>
<keyword evidence="2" id="KW-1185">Reference proteome</keyword>
<dbReference type="AlphaFoldDB" id="A0A1B1AHK2"/>
<sequence length="72" mass="7883">MARQRSRYAPDAQVRRIARLAAELGITPKALRLGADGSVLITADTRQPAVATDDADEALEAWEAEHNLVRRS</sequence>
<dbReference type="KEGG" id="cbot:ATE48_09005"/>
<dbReference type="RefSeq" id="WP_066770373.1">
    <property type="nucleotide sequence ID" value="NZ_CP013244.1"/>
</dbReference>
<evidence type="ECO:0000313" key="2">
    <source>
        <dbReference type="Proteomes" id="UP000092498"/>
    </source>
</evidence>
<dbReference type="STRING" id="1759059.ATE48_09005"/>
<protein>
    <submittedName>
        <fullName evidence="1">Uncharacterized protein</fullName>
    </submittedName>
</protein>
<dbReference type="EMBL" id="CP013244">
    <property type="protein sequence ID" value="ANP46049.1"/>
    <property type="molecule type" value="Genomic_DNA"/>
</dbReference>
<proteinExistence type="predicted"/>